<evidence type="ECO:0000256" key="1">
    <source>
        <dbReference type="ARBA" id="ARBA00001913"/>
    </source>
</evidence>
<dbReference type="InterPro" id="IPR000917">
    <property type="entry name" value="Sulfatase_N"/>
</dbReference>
<evidence type="ECO:0000256" key="3">
    <source>
        <dbReference type="ARBA" id="ARBA00022723"/>
    </source>
</evidence>
<feature type="domain" description="Sulfatase N-terminal" evidence="7">
    <location>
        <begin position="28"/>
        <end position="376"/>
    </location>
</feature>
<evidence type="ECO:0000259" key="7">
    <source>
        <dbReference type="Pfam" id="PF00884"/>
    </source>
</evidence>
<organism evidence="8 9">
    <name type="scientific">Pontiella desulfatans</name>
    <dbReference type="NCBI Taxonomy" id="2750659"/>
    <lineage>
        <taxon>Bacteria</taxon>
        <taxon>Pseudomonadati</taxon>
        <taxon>Kiritimatiellota</taxon>
        <taxon>Kiritimatiellia</taxon>
        <taxon>Kiritimatiellales</taxon>
        <taxon>Pontiellaceae</taxon>
        <taxon>Pontiella</taxon>
    </lineage>
</organism>
<dbReference type="GO" id="GO:0046872">
    <property type="term" value="F:metal ion binding"/>
    <property type="evidence" value="ECO:0007669"/>
    <property type="project" value="UniProtKB-KW"/>
</dbReference>
<dbReference type="InterPro" id="IPR050738">
    <property type="entry name" value="Sulfatase"/>
</dbReference>
<gene>
    <name evidence="8" type="ORF">PDESU_03969</name>
</gene>
<dbReference type="CDD" id="cd16155">
    <property type="entry name" value="sulfatase_like"/>
    <property type="match status" value="1"/>
</dbReference>
<evidence type="ECO:0000313" key="8">
    <source>
        <dbReference type="EMBL" id="VGO15386.1"/>
    </source>
</evidence>
<comment type="similarity">
    <text evidence="2">Belongs to the sulfatase family.</text>
</comment>
<comment type="cofactor">
    <cofactor evidence="1">
        <name>Ca(2+)</name>
        <dbReference type="ChEBI" id="CHEBI:29108"/>
    </cofactor>
</comment>
<proteinExistence type="inferred from homology"/>
<evidence type="ECO:0000256" key="6">
    <source>
        <dbReference type="ARBA" id="ARBA00022837"/>
    </source>
</evidence>
<evidence type="ECO:0000256" key="2">
    <source>
        <dbReference type="ARBA" id="ARBA00008779"/>
    </source>
</evidence>
<keyword evidence="4" id="KW-0732">Signal</keyword>
<dbReference type="EMBL" id="CAAHFG010000002">
    <property type="protein sequence ID" value="VGO15386.1"/>
    <property type="molecule type" value="Genomic_DNA"/>
</dbReference>
<dbReference type="RefSeq" id="WP_222847247.1">
    <property type="nucleotide sequence ID" value="NZ_CAAHFG010000002.1"/>
</dbReference>
<reference evidence="8 9" key="1">
    <citation type="submission" date="2019-04" db="EMBL/GenBank/DDBJ databases">
        <authorList>
            <person name="Van Vliet M D."/>
        </authorList>
    </citation>
    <scope>NUCLEOTIDE SEQUENCE [LARGE SCALE GENOMIC DNA]</scope>
    <source>
        <strain evidence="8 9">F1</strain>
    </source>
</reference>
<dbReference type="InterPro" id="IPR017850">
    <property type="entry name" value="Alkaline_phosphatase_core_sf"/>
</dbReference>
<keyword evidence="5" id="KW-0378">Hydrolase</keyword>
<dbReference type="GO" id="GO:0004065">
    <property type="term" value="F:arylsulfatase activity"/>
    <property type="evidence" value="ECO:0007669"/>
    <property type="project" value="TreeGrafter"/>
</dbReference>
<sequence length="496" mass="56429">MMKDYMKGVFAGLVVSCCCAVAQEQDKPNILFIFADDHTYEAIRGHGYLDIDTPNLDKLVERGASFTHAYNMGAWNGAVCIASRTMLTTGRTVWNAGMLEQSMKQEVEQGRMWAQQMKAAGYKTYFTGKWHVQAKPEDYFDVVKDRRGGMLHSTPKDGAAYNRPKDEADYEAGWKPWDKTQKGHWGEDGKHSSEVVADNGIEFIRHAAKEAKPFFMHLAFNAPHDPRQAPKEYIDRYPLERIKLPESFLPEYPFKDDIGCGKGLRDEALAPFPRTEYAVKVHRQEYFAIVSHMDHQIGRILDALEESGEADNTYIIFTADHGLACGHHGLIGKQNMYEDSVRAPFIMVGPGIEAGTKVGTPIYLQDVVPTTLELAGKEIPDYVEFKSLNPLFKGEIKHYDAIYSSYQNQQRMVMQDGWKLIYYPSISKTRLFNLKNDPFEKNDLAGNPEYTAKLTELEKSLANLREQYNDPLDFEDPKKSWNAYREACGANKKKSH</sequence>
<name>A0A6C2U7K2_PONDE</name>
<dbReference type="Pfam" id="PF00884">
    <property type="entry name" value="Sulfatase"/>
    <property type="match status" value="1"/>
</dbReference>
<keyword evidence="3" id="KW-0479">Metal-binding</keyword>
<keyword evidence="6" id="KW-0106">Calcium</keyword>
<dbReference type="PANTHER" id="PTHR42693">
    <property type="entry name" value="ARYLSULFATASE FAMILY MEMBER"/>
    <property type="match status" value="1"/>
</dbReference>
<evidence type="ECO:0000313" key="9">
    <source>
        <dbReference type="Proteomes" id="UP000366872"/>
    </source>
</evidence>
<evidence type="ECO:0000256" key="4">
    <source>
        <dbReference type="ARBA" id="ARBA00022729"/>
    </source>
</evidence>
<dbReference type="Proteomes" id="UP000366872">
    <property type="component" value="Unassembled WGS sequence"/>
</dbReference>
<dbReference type="PANTHER" id="PTHR42693:SF42">
    <property type="entry name" value="ARYLSULFATASE G"/>
    <property type="match status" value="1"/>
</dbReference>
<accession>A0A6C2U7K2</accession>
<dbReference type="AlphaFoldDB" id="A0A6C2U7K2"/>
<evidence type="ECO:0000256" key="5">
    <source>
        <dbReference type="ARBA" id="ARBA00022801"/>
    </source>
</evidence>
<keyword evidence="9" id="KW-1185">Reference proteome</keyword>
<dbReference type="SUPFAM" id="SSF53649">
    <property type="entry name" value="Alkaline phosphatase-like"/>
    <property type="match status" value="1"/>
</dbReference>
<protein>
    <submittedName>
        <fullName evidence="8">Arylsulfatase</fullName>
    </submittedName>
</protein>
<dbReference type="Gene3D" id="3.40.720.10">
    <property type="entry name" value="Alkaline Phosphatase, subunit A"/>
    <property type="match status" value="1"/>
</dbReference>